<feature type="transmembrane region" description="Helical" evidence="1">
    <location>
        <begin position="97"/>
        <end position="121"/>
    </location>
</feature>
<keyword evidence="1" id="KW-0472">Membrane</keyword>
<evidence type="ECO:0000256" key="1">
    <source>
        <dbReference type="SAM" id="Phobius"/>
    </source>
</evidence>
<comment type="caution">
    <text evidence="2">The sequence shown here is derived from an EMBL/GenBank/DDBJ whole genome shotgun (WGS) entry which is preliminary data.</text>
</comment>
<keyword evidence="1" id="KW-0812">Transmembrane</keyword>
<feature type="transmembrane region" description="Helical" evidence="1">
    <location>
        <begin position="6"/>
        <end position="24"/>
    </location>
</feature>
<dbReference type="EMBL" id="CAXDID020000001">
    <property type="protein sequence ID" value="CAL5970351.1"/>
    <property type="molecule type" value="Genomic_DNA"/>
</dbReference>
<organism evidence="2 3">
    <name type="scientific">Hexamita inflata</name>
    <dbReference type="NCBI Taxonomy" id="28002"/>
    <lineage>
        <taxon>Eukaryota</taxon>
        <taxon>Metamonada</taxon>
        <taxon>Diplomonadida</taxon>
        <taxon>Hexamitidae</taxon>
        <taxon>Hexamitinae</taxon>
        <taxon>Hexamita</taxon>
    </lineage>
</organism>
<sequence length="142" mass="16279">MATTASHVQIISMLLTAFVGLIQVQIHIINKKCVRLILFQMQIIQIAFVMGITFTHNQIIHAPYALEVRPLRTIFARSTNILESILLFFAGFTPNQILQMVIFPVFVMIHHLFCLAMDLIVSVRQRNILIVLIELVQRVLLD</sequence>
<proteinExistence type="predicted"/>
<dbReference type="Proteomes" id="UP001642409">
    <property type="component" value="Unassembled WGS sequence"/>
</dbReference>
<reference evidence="2 3" key="1">
    <citation type="submission" date="2024-07" db="EMBL/GenBank/DDBJ databases">
        <authorList>
            <person name="Akdeniz Z."/>
        </authorList>
    </citation>
    <scope>NUCLEOTIDE SEQUENCE [LARGE SCALE GENOMIC DNA]</scope>
</reference>
<feature type="transmembrane region" description="Helical" evidence="1">
    <location>
        <begin position="36"/>
        <end position="54"/>
    </location>
</feature>
<gene>
    <name evidence="2" type="ORF">HINF_LOCUS291</name>
</gene>
<name>A0ABP1GDY2_9EUKA</name>
<keyword evidence="3" id="KW-1185">Reference proteome</keyword>
<evidence type="ECO:0000313" key="3">
    <source>
        <dbReference type="Proteomes" id="UP001642409"/>
    </source>
</evidence>
<evidence type="ECO:0000313" key="2">
    <source>
        <dbReference type="EMBL" id="CAL5970351.1"/>
    </source>
</evidence>
<accession>A0ABP1GDY2</accession>
<keyword evidence="1" id="KW-1133">Transmembrane helix</keyword>
<protein>
    <submittedName>
        <fullName evidence="2">Hypothetical_protein</fullName>
    </submittedName>
</protein>